<evidence type="ECO:0000313" key="2">
    <source>
        <dbReference type="Proteomes" id="UP001258017"/>
    </source>
</evidence>
<keyword evidence="2" id="KW-1185">Reference proteome</keyword>
<organism evidence="1 2">
    <name type="scientific">Odynerus spinipes</name>
    <dbReference type="NCBI Taxonomy" id="1348599"/>
    <lineage>
        <taxon>Eukaryota</taxon>
        <taxon>Metazoa</taxon>
        <taxon>Ecdysozoa</taxon>
        <taxon>Arthropoda</taxon>
        <taxon>Hexapoda</taxon>
        <taxon>Insecta</taxon>
        <taxon>Pterygota</taxon>
        <taxon>Neoptera</taxon>
        <taxon>Endopterygota</taxon>
        <taxon>Hymenoptera</taxon>
        <taxon>Apocrita</taxon>
        <taxon>Aculeata</taxon>
        <taxon>Vespoidea</taxon>
        <taxon>Vespidae</taxon>
        <taxon>Eumeninae</taxon>
        <taxon>Odynerus</taxon>
    </lineage>
</organism>
<comment type="caution">
    <text evidence="1">The sequence shown here is derived from an EMBL/GenBank/DDBJ whole genome shotgun (WGS) entry which is preliminary data.</text>
</comment>
<dbReference type="Proteomes" id="UP001258017">
    <property type="component" value="Unassembled WGS sequence"/>
</dbReference>
<reference evidence="1" key="1">
    <citation type="submission" date="2021-08" db="EMBL/GenBank/DDBJ databases">
        <authorList>
            <person name="Misof B."/>
            <person name="Oliver O."/>
            <person name="Podsiadlowski L."/>
            <person name="Donath A."/>
            <person name="Peters R."/>
            <person name="Mayer C."/>
            <person name="Rust J."/>
            <person name="Gunkel S."/>
            <person name="Lesny P."/>
            <person name="Martin S."/>
            <person name="Oeyen J.P."/>
            <person name="Petersen M."/>
            <person name="Panagiotis P."/>
            <person name="Wilbrandt J."/>
            <person name="Tanja T."/>
        </authorList>
    </citation>
    <scope>NUCLEOTIDE SEQUENCE</scope>
    <source>
        <strain evidence="1">GBR_01_08_01A</strain>
        <tissue evidence="1">Thorax + abdomen</tissue>
    </source>
</reference>
<proteinExistence type="predicted"/>
<protein>
    <submittedName>
        <fullName evidence="1">Uncharacterized protein</fullName>
    </submittedName>
</protein>
<dbReference type="EMBL" id="JAIFRP010000311">
    <property type="protein sequence ID" value="KAK2578424.1"/>
    <property type="molecule type" value="Genomic_DNA"/>
</dbReference>
<name>A0AAD9REX6_9HYME</name>
<reference evidence="1" key="2">
    <citation type="journal article" date="2023" name="Commun. Biol.">
        <title>Intrasexual cuticular hydrocarbon dimorphism in a wasp sheds light on hydrocarbon biosynthesis genes in Hymenoptera.</title>
        <authorList>
            <person name="Moris V.C."/>
            <person name="Podsiadlowski L."/>
            <person name="Martin S."/>
            <person name="Oeyen J.P."/>
            <person name="Donath A."/>
            <person name="Petersen M."/>
            <person name="Wilbrandt J."/>
            <person name="Misof B."/>
            <person name="Liedtke D."/>
            <person name="Thamm M."/>
            <person name="Scheiner R."/>
            <person name="Schmitt T."/>
            <person name="Niehuis O."/>
        </authorList>
    </citation>
    <scope>NUCLEOTIDE SEQUENCE</scope>
    <source>
        <strain evidence="1">GBR_01_08_01A</strain>
    </source>
</reference>
<dbReference type="AlphaFoldDB" id="A0AAD9REX6"/>
<accession>A0AAD9REX6</accession>
<gene>
    <name evidence="1" type="ORF">KPH14_000971</name>
</gene>
<sequence length="218" mass="25731">MRVMQGQGQGLNVSDRAESLINTIVSTLNTIALKKVFKIPNVWHGEKWFNEEIRQAAEARDKAYRRAVYTKTEQDWSTYKSHRNMVVRLIKDNKKEYNELMIDQCKNDPATMWRTLKELITGETRENEIIEDLDFEIIEDNNNYFNVADKFNLFYVQSIDNIVQSIGDRMRTNKRTIFALELKDTMEEFEMTGMEHLLEIVNNLPNKRGQMKGYLVSY</sequence>
<evidence type="ECO:0000313" key="1">
    <source>
        <dbReference type="EMBL" id="KAK2578424.1"/>
    </source>
</evidence>